<keyword evidence="10" id="KW-1185">Reference proteome</keyword>
<dbReference type="Pfam" id="PF07393">
    <property type="entry name" value="Sec10_HB"/>
    <property type="match status" value="1"/>
</dbReference>
<evidence type="ECO:0000256" key="6">
    <source>
        <dbReference type="ARBA" id="ARBA00031471"/>
    </source>
</evidence>
<feature type="domain" description="Exocyst complex component Sec10 N-terminal" evidence="8">
    <location>
        <begin position="42"/>
        <end position="145"/>
    </location>
</feature>
<dbReference type="Pfam" id="PF20667">
    <property type="entry name" value="Sec10_N"/>
    <property type="match status" value="1"/>
</dbReference>
<protein>
    <recommendedName>
        <fullName evidence="2">Exocyst complex component 5</fullName>
    </recommendedName>
    <alternativeName>
        <fullName evidence="6">Exocyst complex component Sec10</fullName>
    </alternativeName>
</protein>
<dbReference type="InterPro" id="IPR009976">
    <property type="entry name" value="Sec10-like"/>
</dbReference>
<comment type="similarity">
    <text evidence="1">Belongs to the SEC10 family.</text>
</comment>
<evidence type="ECO:0000259" key="7">
    <source>
        <dbReference type="Pfam" id="PF07393"/>
    </source>
</evidence>
<evidence type="ECO:0000256" key="4">
    <source>
        <dbReference type="ARBA" id="ARBA00022483"/>
    </source>
</evidence>
<keyword evidence="5" id="KW-0175">Coiled coil</keyword>
<dbReference type="PANTHER" id="PTHR12100">
    <property type="entry name" value="SEC10"/>
    <property type="match status" value="1"/>
</dbReference>
<evidence type="ECO:0000313" key="9">
    <source>
        <dbReference type="EMBL" id="BET02900.1"/>
    </source>
</evidence>
<organism evidence="9 10">
    <name type="scientific">Nesidiocoris tenuis</name>
    <dbReference type="NCBI Taxonomy" id="355587"/>
    <lineage>
        <taxon>Eukaryota</taxon>
        <taxon>Metazoa</taxon>
        <taxon>Ecdysozoa</taxon>
        <taxon>Arthropoda</taxon>
        <taxon>Hexapoda</taxon>
        <taxon>Insecta</taxon>
        <taxon>Pterygota</taxon>
        <taxon>Neoptera</taxon>
        <taxon>Paraneoptera</taxon>
        <taxon>Hemiptera</taxon>
        <taxon>Heteroptera</taxon>
        <taxon>Panheteroptera</taxon>
        <taxon>Cimicomorpha</taxon>
        <taxon>Miridae</taxon>
        <taxon>Dicyphina</taxon>
        <taxon>Nesidiocoris</taxon>
    </lineage>
</organism>
<sequence>MMQQYMKELEQEPFDPQEFVERLAWRTIDVDNGSSTFEPSLMFDTFCQTIKDLRLLQDRQRKKCDKLEVICQEEENSHWQDIGKFQEKNKSAVALFHDLDEKINFVATKVIHLGDQLENINIPRARAVEAQKLMTYFAEFLADGCVEMFNKDSTDEELFEAADVIQKLQVIAQDLPGGLRFAEAKKKIGNKYDELERSLIEKFVQAQRMENVNLMREIATILSNFRSYSVCINAYIEESQLGTFVGKDIFKEALPLTEKNFALIQEVFTSPEQVMSKFVLNVYKCKLQNYIECTLNASKSETDKDKYLTNLNDLYLRTIQLSKDLSHFKLGSEDSYLSKLTHTVFQQYLDSYIGQERQWVSDKCSRILKKFYDSKAHQKKQVPSGGLQEIRREMQALVGTRANINIAQIEDYGGETFLSEEVCIAILEEAKTAFGRCQVLSRQSELANNASQIVEVLLDCLVNSFVNYALEIGLQAVPIPETKSQPQDIHFFKVIRQTNMIVYLIEKNFSDFAMPLLVSSPKQGEFLLRKKMSFQALEQKLENGIDRSLNAIIGWVKMILQNDQKKSDYRPESELELGLNPNLSSQACLKVVKYMTHNINHINECLDGGNRTCVMGELGLRFHRVVYEHLLTFQYNSTGAMCLICDINEYRKCVQELKSNLVNTLFDALHSLCNLLLVKPENLDQVRNGEHLAALDGSILLNFIQLRSDYRNQKIASFLKGITA</sequence>
<reference evidence="9 10" key="1">
    <citation type="submission" date="2023-09" db="EMBL/GenBank/DDBJ databases">
        <title>Nesidiocoris tenuis whole genome shotgun sequence.</title>
        <authorList>
            <person name="Shibata T."/>
            <person name="Shimoda M."/>
            <person name="Kobayashi T."/>
            <person name="Uehara T."/>
        </authorList>
    </citation>
    <scope>NUCLEOTIDE SEQUENCE [LARGE SCALE GENOMIC DNA]</scope>
    <source>
        <strain evidence="9 10">Japan</strain>
    </source>
</reference>
<accession>A0ABN7BGR4</accession>
<evidence type="ECO:0000259" key="8">
    <source>
        <dbReference type="Pfam" id="PF20667"/>
    </source>
</evidence>
<dbReference type="EMBL" id="AP028923">
    <property type="protein sequence ID" value="BET02900.1"/>
    <property type="molecule type" value="Genomic_DNA"/>
</dbReference>
<dbReference type="InterPro" id="IPR048627">
    <property type="entry name" value="Sec10_HB"/>
</dbReference>
<dbReference type="PANTHER" id="PTHR12100:SF0">
    <property type="entry name" value="EXOCYST COMPLEX COMPONENT 5"/>
    <property type="match status" value="1"/>
</dbReference>
<feature type="domain" description="Exocyst complex component Sec10-like alpha-helical bundle" evidence="7">
    <location>
        <begin position="160"/>
        <end position="717"/>
    </location>
</feature>
<keyword evidence="3" id="KW-0813">Transport</keyword>
<evidence type="ECO:0000256" key="3">
    <source>
        <dbReference type="ARBA" id="ARBA00022448"/>
    </source>
</evidence>
<proteinExistence type="inferred from homology"/>
<evidence type="ECO:0000256" key="2">
    <source>
        <dbReference type="ARBA" id="ARBA00017524"/>
    </source>
</evidence>
<gene>
    <name evidence="9" type="ORF">NTJ_15719</name>
</gene>
<keyword evidence="4" id="KW-0268">Exocytosis</keyword>
<dbReference type="InterPro" id="IPR048625">
    <property type="entry name" value="Sec10_N"/>
</dbReference>
<name>A0ABN7BGR4_9HEMI</name>
<dbReference type="Proteomes" id="UP001307889">
    <property type="component" value="Chromosome 15"/>
</dbReference>
<evidence type="ECO:0000256" key="1">
    <source>
        <dbReference type="ARBA" id="ARBA00006572"/>
    </source>
</evidence>
<evidence type="ECO:0000313" key="10">
    <source>
        <dbReference type="Proteomes" id="UP001307889"/>
    </source>
</evidence>
<evidence type="ECO:0000256" key="5">
    <source>
        <dbReference type="ARBA" id="ARBA00023054"/>
    </source>
</evidence>